<protein>
    <submittedName>
        <fullName evidence="2">Uncharacterized protein</fullName>
    </submittedName>
</protein>
<dbReference type="InParanoid" id="A9VDD1"/>
<feature type="repeat" description="ANK" evidence="1">
    <location>
        <begin position="74"/>
        <end position="106"/>
    </location>
</feature>
<dbReference type="Proteomes" id="UP000001357">
    <property type="component" value="Unassembled WGS sequence"/>
</dbReference>
<dbReference type="Pfam" id="PF00023">
    <property type="entry name" value="Ank"/>
    <property type="match status" value="1"/>
</dbReference>
<dbReference type="STRING" id="81824.A9VDD1"/>
<dbReference type="eggNOG" id="KOG0504">
    <property type="taxonomic scope" value="Eukaryota"/>
</dbReference>
<dbReference type="PROSITE" id="PS50297">
    <property type="entry name" value="ANK_REP_REGION"/>
    <property type="match status" value="3"/>
</dbReference>
<keyword evidence="1" id="KW-0040">ANK repeat</keyword>
<dbReference type="PANTHER" id="PTHR24118:SF100">
    <property type="entry name" value="FYVE-TYPE DOMAIN-CONTAINING PROTEIN"/>
    <property type="match status" value="1"/>
</dbReference>
<feature type="repeat" description="ANK" evidence="1">
    <location>
        <begin position="41"/>
        <end position="73"/>
    </location>
</feature>
<dbReference type="RefSeq" id="XP_001750747.1">
    <property type="nucleotide sequence ID" value="XM_001750695.1"/>
</dbReference>
<dbReference type="AlphaFoldDB" id="A9VDD1"/>
<dbReference type="PRINTS" id="PR01415">
    <property type="entry name" value="ANKYRIN"/>
</dbReference>
<dbReference type="Gene3D" id="1.25.40.20">
    <property type="entry name" value="Ankyrin repeat-containing domain"/>
    <property type="match status" value="2"/>
</dbReference>
<accession>A9VDD1</accession>
<evidence type="ECO:0000313" key="3">
    <source>
        <dbReference type="Proteomes" id="UP000001357"/>
    </source>
</evidence>
<reference evidence="2 3" key="1">
    <citation type="journal article" date="2008" name="Nature">
        <title>The genome of the choanoflagellate Monosiga brevicollis and the origin of metazoans.</title>
        <authorList>
            <consortium name="JGI Sequencing"/>
            <person name="King N."/>
            <person name="Westbrook M.J."/>
            <person name="Young S.L."/>
            <person name="Kuo A."/>
            <person name="Abedin M."/>
            <person name="Chapman J."/>
            <person name="Fairclough S."/>
            <person name="Hellsten U."/>
            <person name="Isogai Y."/>
            <person name="Letunic I."/>
            <person name="Marr M."/>
            <person name="Pincus D."/>
            <person name="Putnam N."/>
            <person name="Rokas A."/>
            <person name="Wright K.J."/>
            <person name="Zuzow R."/>
            <person name="Dirks W."/>
            <person name="Good M."/>
            <person name="Goodstein D."/>
            <person name="Lemons D."/>
            <person name="Li W."/>
            <person name="Lyons J.B."/>
            <person name="Morris A."/>
            <person name="Nichols S."/>
            <person name="Richter D.J."/>
            <person name="Salamov A."/>
            <person name="Bork P."/>
            <person name="Lim W.A."/>
            <person name="Manning G."/>
            <person name="Miller W.T."/>
            <person name="McGinnis W."/>
            <person name="Shapiro H."/>
            <person name="Tjian R."/>
            <person name="Grigoriev I.V."/>
            <person name="Rokhsar D."/>
        </authorList>
    </citation>
    <scope>NUCLEOTIDE SEQUENCE [LARGE SCALE GENOMIC DNA]</scope>
    <source>
        <strain evidence="3">MX1 / ATCC 50154</strain>
    </source>
</reference>
<dbReference type="SUPFAM" id="SSF48403">
    <property type="entry name" value="Ankyrin repeat"/>
    <property type="match status" value="1"/>
</dbReference>
<dbReference type="PANTHER" id="PTHR24118">
    <property type="entry name" value="POTE ANKYRIN DOMAIN"/>
    <property type="match status" value="1"/>
</dbReference>
<dbReference type="InterPro" id="IPR036770">
    <property type="entry name" value="Ankyrin_rpt-contain_sf"/>
</dbReference>
<keyword evidence="3" id="KW-1185">Reference proteome</keyword>
<dbReference type="OMA" id="WDHERIQ"/>
<dbReference type="SMART" id="SM00248">
    <property type="entry name" value="ANK"/>
    <property type="match status" value="3"/>
</dbReference>
<dbReference type="KEGG" id="mbr:MONBRDRAFT_30228"/>
<dbReference type="EMBL" id="CH991587">
    <property type="protein sequence ID" value="EDQ84452.1"/>
    <property type="molecule type" value="Genomic_DNA"/>
</dbReference>
<dbReference type="PROSITE" id="PS50088">
    <property type="entry name" value="ANK_REPEAT"/>
    <property type="match status" value="3"/>
</dbReference>
<dbReference type="GeneID" id="5896001"/>
<evidence type="ECO:0000256" key="1">
    <source>
        <dbReference type="PROSITE-ProRule" id="PRU00023"/>
    </source>
</evidence>
<gene>
    <name evidence="2" type="ORF">MONBRDRAFT_30228</name>
</gene>
<feature type="repeat" description="ANK" evidence="1">
    <location>
        <begin position="107"/>
        <end position="141"/>
    </location>
</feature>
<organism evidence="2 3">
    <name type="scientific">Monosiga brevicollis</name>
    <name type="common">Choanoflagellate</name>
    <dbReference type="NCBI Taxonomy" id="81824"/>
    <lineage>
        <taxon>Eukaryota</taxon>
        <taxon>Choanoflagellata</taxon>
        <taxon>Craspedida</taxon>
        <taxon>Salpingoecidae</taxon>
        <taxon>Monosiga</taxon>
    </lineage>
</organism>
<name>A9VDD1_MONBE</name>
<dbReference type="Pfam" id="PF12796">
    <property type="entry name" value="Ank_2"/>
    <property type="match status" value="1"/>
</dbReference>
<dbReference type="InterPro" id="IPR002110">
    <property type="entry name" value="Ankyrin_rpt"/>
</dbReference>
<sequence>MSDDGAQLFRACVSNRQKAVQLLTSWDHERIQAAAQYKNLDGHTALHWACFNDHVEVVEMLLKHGADAKAKTNFGWTPLHWACREGRVEVVEMLLEHGVDTDAKTDDGQTPLHTVCTPISVNRKVIRQLLRHGADPDARDLTGARPLDLLIRGDPIERELIEELLGASRTPCSQTLNSQVQGLIHAEQMRRRIGSRVDPQLFNLQDLQMFCDCLAAQVTPTN</sequence>
<proteinExistence type="predicted"/>
<evidence type="ECO:0000313" key="2">
    <source>
        <dbReference type="EMBL" id="EDQ84452.1"/>
    </source>
</evidence>